<dbReference type="Pfam" id="PF07811">
    <property type="entry name" value="TadE"/>
    <property type="match status" value="1"/>
</dbReference>
<name>A0A841LBR7_9SPHN</name>
<protein>
    <recommendedName>
        <fullName evidence="1">TadE-like domain-containing protein</fullName>
    </recommendedName>
</protein>
<gene>
    <name evidence="2" type="ORF">FHS79_000749</name>
</gene>
<reference evidence="2 3" key="1">
    <citation type="submission" date="2020-08" db="EMBL/GenBank/DDBJ databases">
        <title>Genomic Encyclopedia of Type Strains, Phase IV (KMG-IV): sequencing the most valuable type-strain genomes for metagenomic binning, comparative biology and taxonomic classification.</title>
        <authorList>
            <person name="Goeker M."/>
        </authorList>
    </citation>
    <scope>NUCLEOTIDE SEQUENCE [LARGE SCALE GENOMIC DNA]</scope>
    <source>
        <strain evidence="2 3">DSM 102189</strain>
    </source>
</reference>
<dbReference type="InterPro" id="IPR012495">
    <property type="entry name" value="TadE-like_dom"/>
</dbReference>
<keyword evidence="3" id="KW-1185">Reference proteome</keyword>
<evidence type="ECO:0000259" key="1">
    <source>
        <dbReference type="Pfam" id="PF07811"/>
    </source>
</evidence>
<accession>A0A841LBR7</accession>
<dbReference type="Proteomes" id="UP000538147">
    <property type="component" value="Unassembled WGS sequence"/>
</dbReference>
<evidence type="ECO:0000313" key="3">
    <source>
        <dbReference type="Proteomes" id="UP000538147"/>
    </source>
</evidence>
<dbReference type="AlphaFoldDB" id="A0A841LBR7"/>
<proteinExistence type="predicted"/>
<feature type="domain" description="TadE-like" evidence="1">
    <location>
        <begin position="1"/>
        <end position="30"/>
    </location>
</feature>
<comment type="caution">
    <text evidence="2">The sequence shown here is derived from an EMBL/GenBank/DDBJ whole genome shotgun (WGS) entry which is preliminary data.</text>
</comment>
<dbReference type="EMBL" id="JACIIV010000004">
    <property type="protein sequence ID" value="MBB6226592.1"/>
    <property type="molecule type" value="Genomic_DNA"/>
</dbReference>
<evidence type="ECO:0000313" key="2">
    <source>
        <dbReference type="EMBL" id="MBB6226592.1"/>
    </source>
</evidence>
<organism evidence="2 3">
    <name type="scientific">Polymorphobacter multimanifer</name>
    <dbReference type="NCBI Taxonomy" id="1070431"/>
    <lineage>
        <taxon>Bacteria</taxon>
        <taxon>Pseudomonadati</taxon>
        <taxon>Pseudomonadota</taxon>
        <taxon>Alphaproteobacteria</taxon>
        <taxon>Sphingomonadales</taxon>
        <taxon>Sphingosinicellaceae</taxon>
        <taxon>Polymorphobacter</taxon>
    </lineage>
</organism>
<sequence length="104" mass="10973">MMLFLTGTIQYGFMMFTYNSMLTAARAGARFAALGGANNAAVTTMVQGLLPGWVAPGDIEVTSSVVNGNQVRVNVTIPASASTVLRFGPMPETLRADVVMLQES</sequence>